<gene>
    <name evidence="2" type="ORF">BOTCAL_1543g00010</name>
</gene>
<accession>A0A4Y8CE38</accession>
<feature type="transmembrane region" description="Helical" evidence="1">
    <location>
        <begin position="9"/>
        <end position="28"/>
    </location>
</feature>
<keyword evidence="3" id="KW-1185">Reference proteome</keyword>
<keyword evidence="1" id="KW-0812">Transmembrane</keyword>
<sequence length="67" mass="7604">MDIKPTKELLYTIAVVIVTIVYFAFTMAPTAKTTKINPSPEKPRCLRILEIPLDVTRRNLEADLKSD</sequence>
<comment type="caution">
    <text evidence="2">The sequence shown here is derived from an EMBL/GenBank/DDBJ whole genome shotgun (WGS) entry which is preliminary data.</text>
</comment>
<protein>
    <submittedName>
        <fullName evidence="2">Uncharacterized protein</fullName>
    </submittedName>
</protein>
<keyword evidence="1" id="KW-1133">Transmembrane helix</keyword>
<organism evidence="2 3">
    <name type="scientific">Botryotinia calthae</name>
    <dbReference type="NCBI Taxonomy" id="38488"/>
    <lineage>
        <taxon>Eukaryota</taxon>
        <taxon>Fungi</taxon>
        <taxon>Dikarya</taxon>
        <taxon>Ascomycota</taxon>
        <taxon>Pezizomycotina</taxon>
        <taxon>Leotiomycetes</taxon>
        <taxon>Helotiales</taxon>
        <taxon>Sclerotiniaceae</taxon>
        <taxon>Botryotinia</taxon>
    </lineage>
</organism>
<dbReference type="EMBL" id="PHWZ01001539">
    <property type="protein sequence ID" value="TEY22763.1"/>
    <property type="molecule type" value="Genomic_DNA"/>
</dbReference>
<proteinExistence type="predicted"/>
<evidence type="ECO:0000313" key="3">
    <source>
        <dbReference type="Proteomes" id="UP000297299"/>
    </source>
</evidence>
<dbReference type="Proteomes" id="UP000297299">
    <property type="component" value="Unassembled WGS sequence"/>
</dbReference>
<evidence type="ECO:0000313" key="2">
    <source>
        <dbReference type="EMBL" id="TEY22763.1"/>
    </source>
</evidence>
<dbReference type="AlphaFoldDB" id="A0A4Y8CE38"/>
<reference evidence="2 3" key="1">
    <citation type="submission" date="2017-11" db="EMBL/GenBank/DDBJ databases">
        <title>Comparative genomics of Botrytis spp.</title>
        <authorList>
            <person name="Valero-Jimenez C.A."/>
            <person name="Tapia P."/>
            <person name="Veloso J."/>
            <person name="Silva-Moreno E."/>
            <person name="Staats M."/>
            <person name="Valdes J.H."/>
            <person name="Van Kan J.A.L."/>
        </authorList>
    </citation>
    <scope>NUCLEOTIDE SEQUENCE [LARGE SCALE GENOMIC DNA]</scope>
    <source>
        <strain evidence="2 3">MUCL2830</strain>
    </source>
</reference>
<evidence type="ECO:0000256" key="1">
    <source>
        <dbReference type="SAM" id="Phobius"/>
    </source>
</evidence>
<keyword evidence="1" id="KW-0472">Membrane</keyword>
<name>A0A4Y8CE38_9HELO</name>